<keyword evidence="3 7" id="KW-0813">Transport</keyword>
<dbReference type="FunFam" id="2.20.28.10:FF:000001">
    <property type="entry name" value="Rubredoxin"/>
    <property type="match status" value="1"/>
</dbReference>
<dbReference type="InterPro" id="IPR018527">
    <property type="entry name" value="Rubredoxin_Fe_BS"/>
</dbReference>
<dbReference type="GO" id="GO:0005506">
    <property type="term" value="F:iron ion binding"/>
    <property type="evidence" value="ECO:0007669"/>
    <property type="project" value="InterPro"/>
</dbReference>
<evidence type="ECO:0000256" key="5">
    <source>
        <dbReference type="ARBA" id="ARBA00022982"/>
    </source>
</evidence>
<dbReference type="InterPro" id="IPR024934">
    <property type="entry name" value="Rubredoxin-like_dom"/>
</dbReference>
<dbReference type="EMBL" id="FNBX01000002">
    <property type="protein sequence ID" value="SDF17854.1"/>
    <property type="molecule type" value="Genomic_DNA"/>
</dbReference>
<dbReference type="SUPFAM" id="SSF57802">
    <property type="entry name" value="Rubredoxin-like"/>
    <property type="match status" value="1"/>
</dbReference>
<keyword evidence="11" id="KW-1185">Reference proteome</keyword>
<dbReference type="AlphaFoldDB" id="A0A1G7IZ78"/>
<dbReference type="PRINTS" id="PR00163">
    <property type="entry name" value="RUBREDOXIN"/>
</dbReference>
<sequence>MADTKDMWRCQTVNCGYVYDPDRGDRRHKIPPGTKFEDLPDDWRCPVCGAGKKMFRRVSES</sequence>
<evidence type="ECO:0000256" key="4">
    <source>
        <dbReference type="ARBA" id="ARBA00022723"/>
    </source>
</evidence>
<evidence type="ECO:0000256" key="6">
    <source>
        <dbReference type="ARBA" id="ARBA00023004"/>
    </source>
</evidence>
<dbReference type="InterPro" id="IPR024935">
    <property type="entry name" value="Rubredoxin_dom"/>
</dbReference>
<comment type="cofactor">
    <cofactor evidence="7 8">
        <name>Fe(3+)</name>
        <dbReference type="ChEBI" id="CHEBI:29034"/>
    </cofactor>
    <text evidence="7 8">Binds 1 Fe(3+) ion per subunit.</text>
</comment>
<keyword evidence="4 7" id="KW-0479">Metal-binding</keyword>
<evidence type="ECO:0000256" key="2">
    <source>
        <dbReference type="ARBA" id="ARBA00005337"/>
    </source>
</evidence>
<dbReference type="GO" id="GO:0009055">
    <property type="term" value="F:electron transfer activity"/>
    <property type="evidence" value="ECO:0007669"/>
    <property type="project" value="InterPro"/>
</dbReference>
<name>A0A1G7IZ78_9BACT</name>
<dbReference type="CDD" id="cd00730">
    <property type="entry name" value="rubredoxin"/>
    <property type="match status" value="1"/>
</dbReference>
<evidence type="ECO:0000256" key="8">
    <source>
        <dbReference type="PIRSR" id="PIRSR000071-1"/>
    </source>
</evidence>
<dbReference type="PROSITE" id="PS00202">
    <property type="entry name" value="RUBREDOXIN"/>
    <property type="match status" value="1"/>
</dbReference>
<dbReference type="Pfam" id="PF00301">
    <property type="entry name" value="Rubredoxin"/>
    <property type="match status" value="1"/>
</dbReference>
<keyword evidence="5 7" id="KW-0249">Electron transport</keyword>
<comment type="function">
    <text evidence="1">Rubredoxin is a small nonheme, iron protein lacking acid-labile sulfide. Its single Fe, chelated to 4 Cys, functions as an electron acceptor and may also stabilize the conformation of the molecule.</text>
</comment>
<dbReference type="GO" id="GO:0043448">
    <property type="term" value="P:alkane catabolic process"/>
    <property type="evidence" value="ECO:0007669"/>
    <property type="project" value="TreeGrafter"/>
</dbReference>
<protein>
    <recommendedName>
        <fullName evidence="7">Rubredoxin</fullName>
    </recommendedName>
</protein>
<dbReference type="OrthoDB" id="9802447at2"/>
<evidence type="ECO:0000256" key="3">
    <source>
        <dbReference type="ARBA" id="ARBA00022448"/>
    </source>
</evidence>
<reference evidence="11" key="1">
    <citation type="submission" date="2016-10" db="EMBL/GenBank/DDBJ databases">
        <authorList>
            <person name="Varghese N."/>
            <person name="Submissions S."/>
        </authorList>
    </citation>
    <scope>NUCLEOTIDE SEQUENCE [LARGE SCALE GENOMIC DNA]</scope>
    <source>
        <strain evidence="11">KHC7</strain>
    </source>
</reference>
<evidence type="ECO:0000313" key="11">
    <source>
        <dbReference type="Proteomes" id="UP000199355"/>
    </source>
</evidence>
<dbReference type="InterPro" id="IPR050526">
    <property type="entry name" value="Rubredoxin_ET"/>
</dbReference>
<dbReference type="PANTHER" id="PTHR47627:SF1">
    <property type="entry name" value="RUBREDOXIN-1-RELATED"/>
    <property type="match status" value="1"/>
</dbReference>
<organism evidence="10 11">
    <name type="scientific">Desulfovibrio legallii</name>
    <dbReference type="NCBI Taxonomy" id="571438"/>
    <lineage>
        <taxon>Bacteria</taxon>
        <taxon>Pseudomonadati</taxon>
        <taxon>Thermodesulfobacteriota</taxon>
        <taxon>Desulfovibrionia</taxon>
        <taxon>Desulfovibrionales</taxon>
        <taxon>Desulfovibrionaceae</taxon>
        <taxon>Desulfovibrio</taxon>
    </lineage>
</organism>
<feature type="domain" description="Rubredoxin-like" evidence="9">
    <location>
        <begin position="15"/>
        <end position="58"/>
    </location>
</feature>
<accession>A0A1G7IZ78</accession>
<feature type="binding site" evidence="8">
    <location>
        <position position="45"/>
    </location>
    <ligand>
        <name>Fe cation</name>
        <dbReference type="ChEBI" id="CHEBI:24875"/>
    </ligand>
</feature>
<dbReference type="InterPro" id="IPR024922">
    <property type="entry name" value="Rubredoxin"/>
</dbReference>
<evidence type="ECO:0000256" key="1">
    <source>
        <dbReference type="ARBA" id="ARBA00002360"/>
    </source>
</evidence>
<dbReference type="RefSeq" id="WP_092152667.1">
    <property type="nucleotide sequence ID" value="NZ_FNBX01000002.1"/>
</dbReference>
<dbReference type="Proteomes" id="UP000199355">
    <property type="component" value="Unassembled WGS sequence"/>
</dbReference>
<evidence type="ECO:0000259" key="9">
    <source>
        <dbReference type="PROSITE" id="PS50903"/>
    </source>
</evidence>
<feature type="binding site" evidence="8">
    <location>
        <position position="48"/>
    </location>
    <ligand>
        <name>Fe cation</name>
        <dbReference type="ChEBI" id="CHEBI:24875"/>
    </ligand>
</feature>
<comment type="similarity">
    <text evidence="2 7">Belongs to the rubredoxin family.</text>
</comment>
<dbReference type="PIRSF" id="PIRSF000071">
    <property type="entry name" value="Rubredoxin"/>
    <property type="match status" value="1"/>
</dbReference>
<gene>
    <name evidence="10" type="ORF">SAMN05192586_102125</name>
</gene>
<proteinExistence type="inferred from homology"/>
<feature type="binding site" evidence="8">
    <location>
        <position position="10"/>
    </location>
    <ligand>
        <name>Fe cation</name>
        <dbReference type="ChEBI" id="CHEBI:24875"/>
    </ligand>
</feature>
<dbReference type="STRING" id="571438.SAMN05192586_102125"/>
<keyword evidence="6 7" id="KW-0408">Iron</keyword>
<dbReference type="PANTHER" id="PTHR47627">
    <property type="entry name" value="RUBREDOXIN"/>
    <property type="match status" value="1"/>
</dbReference>
<evidence type="ECO:0000256" key="7">
    <source>
        <dbReference type="PIRNR" id="PIRNR000071"/>
    </source>
</evidence>
<dbReference type="PROSITE" id="PS50903">
    <property type="entry name" value="RUBREDOXIN_LIKE"/>
    <property type="match status" value="1"/>
</dbReference>
<evidence type="ECO:0000313" key="10">
    <source>
        <dbReference type="EMBL" id="SDF17854.1"/>
    </source>
</evidence>
<dbReference type="Gene3D" id="2.20.28.10">
    <property type="match status" value="1"/>
</dbReference>
<feature type="binding site" evidence="8">
    <location>
        <position position="15"/>
    </location>
    <ligand>
        <name>Fe cation</name>
        <dbReference type="ChEBI" id="CHEBI:24875"/>
    </ligand>
</feature>